<gene>
    <name evidence="2" type="ORF">GCM10022395_30460</name>
</gene>
<accession>A0ABP6YAY8</accession>
<keyword evidence="1" id="KW-1133">Transmembrane helix</keyword>
<comment type="caution">
    <text evidence="2">The sequence shown here is derived from an EMBL/GenBank/DDBJ whole genome shotgun (WGS) entry which is preliminary data.</text>
</comment>
<keyword evidence="1" id="KW-0812">Transmembrane</keyword>
<protein>
    <submittedName>
        <fullName evidence="2">Uncharacterized protein</fullName>
    </submittedName>
</protein>
<dbReference type="EMBL" id="BAABCY010000080">
    <property type="protein sequence ID" value="GAA3579692.1"/>
    <property type="molecule type" value="Genomic_DNA"/>
</dbReference>
<name>A0ABP6YAY8_9FLAO</name>
<feature type="transmembrane region" description="Helical" evidence="1">
    <location>
        <begin position="43"/>
        <end position="61"/>
    </location>
</feature>
<organism evidence="2 3">
    <name type="scientific">Snuella lapsa</name>
    <dbReference type="NCBI Taxonomy" id="870481"/>
    <lineage>
        <taxon>Bacteria</taxon>
        <taxon>Pseudomonadati</taxon>
        <taxon>Bacteroidota</taxon>
        <taxon>Flavobacteriia</taxon>
        <taxon>Flavobacteriales</taxon>
        <taxon>Flavobacteriaceae</taxon>
        <taxon>Snuella</taxon>
    </lineage>
</organism>
<reference evidence="3" key="1">
    <citation type="journal article" date="2019" name="Int. J. Syst. Evol. Microbiol.">
        <title>The Global Catalogue of Microorganisms (GCM) 10K type strain sequencing project: providing services to taxonomists for standard genome sequencing and annotation.</title>
        <authorList>
            <consortium name="The Broad Institute Genomics Platform"/>
            <consortium name="The Broad Institute Genome Sequencing Center for Infectious Disease"/>
            <person name="Wu L."/>
            <person name="Ma J."/>
        </authorList>
    </citation>
    <scope>NUCLEOTIDE SEQUENCE [LARGE SCALE GENOMIC DNA]</scope>
    <source>
        <strain evidence="3">JCM 17111</strain>
    </source>
</reference>
<evidence type="ECO:0000313" key="3">
    <source>
        <dbReference type="Proteomes" id="UP001500954"/>
    </source>
</evidence>
<feature type="transmembrane region" description="Helical" evidence="1">
    <location>
        <begin position="122"/>
        <end position="141"/>
    </location>
</feature>
<evidence type="ECO:0000256" key="1">
    <source>
        <dbReference type="SAM" id="Phobius"/>
    </source>
</evidence>
<proteinExistence type="predicted"/>
<sequence>MNKLAKYYPYLISLIILIIIYKIDDKIINSINFSELMNSTMVVFSVLFGFLLTVSTLLYTIDTKIMRDLRKTTGYKSLVHYLKVAIYASLLIAVVSLCFPLFKNSLSLKIQSDIILYCKYIYLYLIFLSLIFSVRFIHVFINTVE</sequence>
<keyword evidence="1" id="KW-0472">Membrane</keyword>
<keyword evidence="3" id="KW-1185">Reference proteome</keyword>
<evidence type="ECO:0000313" key="2">
    <source>
        <dbReference type="EMBL" id="GAA3579692.1"/>
    </source>
</evidence>
<dbReference type="Proteomes" id="UP001500954">
    <property type="component" value="Unassembled WGS sequence"/>
</dbReference>
<feature type="transmembrane region" description="Helical" evidence="1">
    <location>
        <begin position="81"/>
        <end position="102"/>
    </location>
</feature>
<feature type="transmembrane region" description="Helical" evidence="1">
    <location>
        <begin position="7"/>
        <end position="23"/>
    </location>
</feature>